<dbReference type="EMBL" id="RJUL01000001">
    <property type="protein sequence ID" value="ROQ30582.1"/>
    <property type="molecule type" value="Genomic_DNA"/>
</dbReference>
<evidence type="ECO:0008006" key="3">
    <source>
        <dbReference type="Google" id="ProtNLM"/>
    </source>
</evidence>
<evidence type="ECO:0000313" key="1">
    <source>
        <dbReference type="EMBL" id="ROQ30582.1"/>
    </source>
</evidence>
<comment type="caution">
    <text evidence="1">The sequence shown here is derived from an EMBL/GenBank/DDBJ whole genome shotgun (WGS) entry which is preliminary data.</text>
</comment>
<proteinExistence type="predicted"/>
<protein>
    <recommendedName>
        <fullName evidence="3">Ricin-type beta-trefoil lectin protein</fullName>
    </recommendedName>
</protein>
<gene>
    <name evidence="1" type="ORF">EDC28_101268</name>
</gene>
<name>A0A3N1PGI6_9GAMM</name>
<organism evidence="1 2">
    <name type="scientific">Gallaecimonas pentaromativorans</name>
    <dbReference type="NCBI Taxonomy" id="584787"/>
    <lineage>
        <taxon>Bacteria</taxon>
        <taxon>Pseudomonadati</taxon>
        <taxon>Pseudomonadota</taxon>
        <taxon>Gammaproteobacteria</taxon>
        <taxon>Enterobacterales</taxon>
        <taxon>Gallaecimonadaceae</taxon>
        <taxon>Gallaecimonas</taxon>
    </lineage>
</organism>
<dbReference type="Proteomes" id="UP000268033">
    <property type="component" value="Unassembled WGS sequence"/>
</dbReference>
<dbReference type="SUPFAM" id="SSF50405">
    <property type="entry name" value="Actin-crosslinking proteins"/>
    <property type="match status" value="1"/>
</dbReference>
<keyword evidence="2" id="KW-1185">Reference proteome</keyword>
<accession>A0A3N1PGI6</accession>
<reference evidence="1 2" key="1">
    <citation type="submission" date="2018-11" db="EMBL/GenBank/DDBJ databases">
        <title>Genomic Encyclopedia of Type Strains, Phase IV (KMG-IV): sequencing the most valuable type-strain genomes for metagenomic binning, comparative biology and taxonomic classification.</title>
        <authorList>
            <person name="Goeker M."/>
        </authorList>
    </citation>
    <scope>NUCLEOTIDE SEQUENCE [LARGE SCALE GENOMIC DNA]</scope>
    <source>
        <strain evidence="1 2">DSM 21945</strain>
    </source>
</reference>
<dbReference type="AlphaFoldDB" id="A0A3N1PGI6"/>
<dbReference type="STRING" id="584787.GCA_001247655_01861"/>
<dbReference type="RefSeq" id="WP_123420411.1">
    <property type="nucleotide sequence ID" value="NZ_RJUL01000001.1"/>
</dbReference>
<dbReference type="InterPro" id="IPR008999">
    <property type="entry name" value="Actin-crosslinking"/>
</dbReference>
<sequence length="140" mass="14992">MNAENGYNLVSVCFADSVLRTDGHMVNCQYGAGPWERWQFLPASRAPGYYLQSVQFLGRYLCVLGDNLGMTSSEQEATAFTLVCCDPDDPSLLALQGPNGDFLAITSGMVAPYGPGGGKVQMSSFSELAVLRLQIAQPSA</sequence>
<evidence type="ECO:0000313" key="2">
    <source>
        <dbReference type="Proteomes" id="UP000268033"/>
    </source>
</evidence>